<dbReference type="AlphaFoldDB" id="A0A8H6HRD1"/>
<reference evidence="3 4" key="1">
    <citation type="submission" date="2020-07" db="EMBL/GenBank/DDBJ databases">
        <title>Comparative genomics of pyrophilous fungi reveals a link between fire events and developmental genes.</title>
        <authorList>
            <consortium name="DOE Joint Genome Institute"/>
            <person name="Steindorff A.S."/>
            <person name="Carver A."/>
            <person name="Calhoun S."/>
            <person name="Stillman K."/>
            <person name="Liu H."/>
            <person name="Lipzen A."/>
            <person name="Pangilinan J."/>
            <person name="Labutti K."/>
            <person name="Bruns T.D."/>
            <person name="Grigoriev I.V."/>
        </authorList>
    </citation>
    <scope>NUCLEOTIDE SEQUENCE [LARGE SCALE GENOMIC DNA]</scope>
    <source>
        <strain evidence="3 4">CBS 144469</strain>
    </source>
</reference>
<dbReference type="Proteomes" id="UP000521943">
    <property type="component" value="Unassembled WGS sequence"/>
</dbReference>
<feature type="compositionally biased region" description="Basic and acidic residues" evidence="1">
    <location>
        <begin position="75"/>
        <end position="86"/>
    </location>
</feature>
<gene>
    <name evidence="3" type="ORF">DFP72DRAFT_1139128</name>
</gene>
<protein>
    <submittedName>
        <fullName evidence="3">Uncharacterized protein</fullName>
    </submittedName>
</protein>
<dbReference type="EMBL" id="JACGCI010000056">
    <property type="protein sequence ID" value="KAF6750488.1"/>
    <property type="molecule type" value="Genomic_DNA"/>
</dbReference>
<keyword evidence="2" id="KW-1133">Transmembrane helix</keyword>
<proteinExistence type="predicted"/>
<comment type="caution">
    <text evidence="3">The sequence shown here is derived from an EMBL/GenBank/DDBJ whole genome shotgun (WGS) entry which is preliminary data.</text>
</comment>
<keyword evidence="4" id="KW-1185">Reference proteome</keyword>
<evidence type="ECO:0000256" key="2">
    <source>
        <dbReference type="SAM" id="Phobius"/>
    </source>
</evidence>
<sequence length="171" mass="18318">MTHVGGQRSRTGEGGIHMGEVHAKRAMLMTGQGGMYKGREEDTRGWETAQANTDVCYAGTGLADSLPSLDSASNLEHRRDQSRGWKCESQGGLSQPRSERRGETRGMALLLLNESGWSVRQIGGGVKSDDSVASYGRLVLVSQCAFCGALVGLGGLTILQIPRGLQLHSWT</sequence>
<accession>A0A8H6HRD1</accession>
<keyword evidence="2" id="KW-0472">Membrane</keyword>
<evidence type="ECO:0000313" key="4">
    <source>
        <dbReference type="Proteomes" id="UP000521943"/>
    </source>
</evidence>
<organism evidence="3 4">
    <name type="scientific">Ephemerocybe angulata</name>
    <dbReference type="NCBI Taxonomy" id="980116"/>
    <lineage>
        <taxon>Eukaryota</taxon>
        <taxon>Fungi</taxon>
        <taxon>Dikarya</taxon>
        <taxon>Basidiomycota</taxon>
        <taxon>Agaricomycotina</taxon>
        <taxon>Agaricomycetes</taxon>
        <taxon>Agaricomycetidae</taxon>
        <taxon>Agaricales</taxon>
        <taxon>Agaricineae</taxon>
        <taxon>Psathyrellaceae</taxon>
        <taxon>Ephemerocybe</taxon>
    </lineage>
</organism>
<evidence type="ECO:0000256" key="1">
    <source>
        <dbReference type="SAM" id="MobiDB-lite"/>
    </source>
</evidence>
<evidence type="ECO:0000313" key="3">
    <source>
        <dbReference type="EMBL" id="KAF6750488.1"/>
    </source>
</evidence>
<keyword evidence="2" id="KW-0812">Transmembrane</keyword>
<feature type="region of interest" description="Disordered" evidence="1">
    <location>
        <begin position="68"/>
        <end position="101"/>
    </location>
</feature>
<name>A0A8H6HRD1_9AGAR</name>
<feature type="transmembrane region" description="Helical" evidence="2">
    <location>
        <begin position="138"/>
        <end position="161"/>
    </location>
</feature>